<evidence type="ECO:0000313" key="2">
    <source>
        <dbReference type="Proteomes" id="UP001381693"/>
    </source>
</evidence>
<dbReference type="Gene3D" id="1.25.40.10">
    <property type="entry name" value="Tetratricopeptide repeat domain"/>
    <property type="match status" value="1"/>
</dbReference>
<organism evidence="1 2">
    <name type="scientific">Halocaridina rubra</name>
    <name type="common">Hawaiian red shrimp</name>
    <dbReference type="NCBI Taxonomy" id="373956"/>
    <lineage>
        <taxon>Eukaryota</taxon>
        <taxon>Metazoa</taxon>
        <taxon>Ecdysozoa</taxon>
        <taxon>Arthropoda</taxon>
        <taxon>Crustacea</taxon>
        <taxon>Multicrustacea</taxon>
        <taxon>Malacostraca</taxon>
        <taxon>Eumalacostraca</taxon>
        <taxon>Eucarida</taxon>
        <taxon>Decapoda</taxon>
        <taxon>Pleocyemata</taxon>
        <taxon>Caridea</taxon>
        <taxon>Atyoidea</taxon>
        <taxon>Atyidae</taxon>
        <taxon>Halocaridina</taxon>
    </lineage>
</organism>
<name>A0AAN8X7I9_HALRR</name>
<proteinExistence type="predicted"/>
<protein>
    <submittedName>
        <fullName evidence="1">Uncharacterized protein</fullName>
    </submittedName>
</protein>
<keyword evidence="2" id="KW-1185">Reference proteome</keyword>
<accession>A0AAN8X7I9</accession>
<reference evidence="1 2" key="1">
    <citation type="submission" date="2023-11" db="EMBL/GenBank/DDBJ databases">
        <title>Halocaridina rubra genome assembly.</title>
        <authorList>
            <person name="Smith C."/>
        </authorList>
    </citation>
    <scope>NUCLEOTIDE SEQUENCE [LARGE SCALE GENOMIC DNA]</scope>
    <source>
        <strain evidence="1">EP-1</strain>
        <tissue evidence="1">Whole</tissue>
    </source>
</reference>
<dbReference type="SUPFAM" id="SSF48452">
    <property type="entry name" value="TPR-like"/>
    <property type="match status" value="1"/>
</dbReference>
<gene>
    <name evidence="1" type="ORF">SK128_025127</name>
</gene>
<dbReference type="Proteomes" id="UP001381693">
    <property type="component" value="Unassembled WGS sequence"/>
</dbReference>
<sequence length="595" mass="67557">MEEKAATRWPNKKSLVEQRTILGSQASAADGVVSASRSVAVTDVPNPVDVKPTNAALSSLTEIRSQVYGVTNYDAAISKLTGIIALKFLAVPDSSSWDEECEAVIAVLYLYLLQPRGFPSNYAKDITLAFLRRWTGDNEVADFNSIGKFIIRQNAYANFATLLLLLSNHFPSEIEAAYLESTFSWSPSWSRYVVEPPEWLYKDSPRCDLIALRKILYVSAMTLKGKSWRIEMAQEAGDMSSFFMACKYYKTGSYTEALTTIQGIDTEVSDFLKGWILWLKGLCLLHKGKPNIACHIFYKAVEMCNACIPATFNISRCFNILNKEAGELDALSLFAENGEFWKPYCNITFPVALLYLYHPPPENIACSAHFVAAARYLQCQKYDQSVKYFSSLLQKMDGTDLEHTPSKWLRPEDDLPAIPSYQQIVTLTALACFQSGDFDAALHYLSTFEVDDLKRFIFSEDQEEMVMFISFVAAYMFKMKTLHKLNKNEEALQISLRLDEGILSSQVDFIQKGSSEGQTGLEQCLLMIRTELYWTLSLLYKRNDFSPYRALALQTLNRLCDYPRPLPRWDNMSLSSKLLMDCIFLVLDFNLRDVK</sequence>
<comment type="caution">
    <text evidence="1">The sequence shown here is derived from an EMBL/GenBank/DDBJ whole genome shotgun (WGS) entry which is preliminary data.</text>
</comment>
<dbReference type="EMBL" id="JAXCGZ010011628">
    <property type="protein sequence ID" value="KAK7074384.1"/>
    <property type="molecule type" value="Genomic_DNA"/>
</dbReference>
<evidence type="ECO:0000313" key="1">
    <source>
        <dbReference type="EMBL" id="KAK7074384.1"/>
    </source>
</evidence>
<dbReference type="InterPro" id="IPR011990">
    <property type="entry name" value="TPR-like_helical_dom_sf"/>
</dbReference>
<dbReference type="AlphaFoldDB" id="A0AAN8X7I9"/>